<keyword evidence="3" id="KW-0472">Membrane</keyword>
<keyword evidence="5" id="KW-1185">Reference proteome</keyword>
<proteinExistence type="inferred from homology"/>
<dbReference type="OrthoDB" id="265761at2759"/>
<feature type="non-terminal residue" evidence="4">
    <location>
        <position position="110"/>
    </location>
</feature>
<dbReference type="EMBL" id="CP045901">
    <property type="protein sequence ID" value="QQP37611.1"/>
    <property type="molecule type" value="Genomic_DNA"/>
</dbReference>
<dbReference type="AlphaFoldDB" id="A0A7T8GUA0"/>
<organism evidence="4 5">
    <name type="scientific">Caligus rogercresseyi</name>
    <name type="common">Sea louse</name>
    <dbReference type="NCBI Taxonomy" id="217165"/>
    <lineage>
        <taxon>Eukaryota</taxon>
        <taxon>Metazoa</taxon>
        <taxon>Ecdysozoa</taxon>
        <taxon>Arthropoda</taxon>
        <taxon>Crustacea</taxon>
        <taxon>Multicrustacea</taxon>
        <taxon>Hexanauplia</taxon>
        <taxon>Copepoda</taxon>
        <taxon>Siphonostomatoida</taxon>
        <taxon>Caligidae</taxon>
        <taxon>Caligus</taxon>
    </lineage>
</organism>
<dbReference type="InterPro" id="IPR051490">
    <property type="entry name" value="THEM6_lcsJ_thioesterase"/>
</dbReference>
<sequence>MEWRYKAAALGVAASFLLFDVPWFLRLSYVLISSRFGRRIKKIGEEEGVIYGICSTQDLDFMGHMNNVRYLRELDFARFDFFLRSGLGSYIFTRRVDRPNMYCVIRSASI</sequence>
<dbReference type="SUPFAM" id="SSF54637">
    <property type="entry name" value="Thioesterase/thiol ester dehydrase-isomerase"/>
    <property type="match status" value="1"/>
</dbReference>
<dbReference type="PANTHER" id="PTHR12475:SF4">
    <property type="entry name" value="PROTEIN THEM6"/>
    <property type="match status" value="1"/>
</dbReference>
<evidence type="ECO:0000256" key="1">
    <source>
        <dbReference type="ARBA" id="ARBA00038228"/>
    </source>
</evidence>
<dbReference type="PANTHER" id="PTHR12475">
    <property type="match status" value="1"/>
</dbReference>
<protein>
    <recommendedName>
        <fullName evidence="2">Protein THEM6</fullName>
    </recommendedName>
</protein>
<dbReference type="Pfam" id="PF13279">
    <property type="entry name" value="4HBT_2"/>
    <property type="match status" value="1"/>
</dbReference>
<evidence type="ECO:0000256" key="3">
    <source>
        <dbReference type="SAM" id="Phobius"/>
    </source>
</evidence>
<evidence type="ECO:0000313" key="5">
    <source>
        <dbReference type="Proteomes" id="UP000595437"/>
    </source>
</evidence>
<dbReference type="Gene3D" id="3.10.129.10">
    <property type="entry name" value="Hotdog Thioesterase"/>
    <property type="match status" value="1"/>
</dbReference>
<comment type="similarity">
    <text evidence="1">Belongs to the THEM6 family.</text>
</comment>
<evidence type="ECO:0000256" key="2">
    <source>
        <dbReference type="ARBA" id="ARBA00041112"/>
    </source>
</evidence>
<feature type="transmembrane region" description="Helical" evidence="3">
    <location>
        <begin position="12"/>
        <end position="32"/>
    </location>
</feature>
<name>A0A7T8GUA0_CALRO</name>
<accession>A0A7T8GUA0</accession>
<reference evidence="5" key="1">
    <citation type="submission" date="2021-01" db="EMBL/GenBank/DDBJ databases">
        <title>Caligus Genome Assembly.</title>
        <authorList>
            <person name="Gallardo-Escarate C."/>
        </authorList>
    </citation>
    <scope>NUCLEOTIDE SEQUENCE [LARGE SCALE GENOMIC DNA]</scope>
</reference>
<evidence type="ECO:0000313" key="4">
    <source>
        <dbReference type="EMBL" id="QQP37611.1"/>
    </source>
</evidence>
<gene>
    <name evidence="4" type="ORF">FKW44_017932</name>
</gene>
<keyword evidence="3" id="KW-1133">Transmembrane helix</keyword>
<keyword evidence="3" id="KW-0812">Transmembrane</keyword>
<dbReference type="InterPro" id="IPR029069">
    <property type="entry name" value="HotDog_dom_sf"/>
</dbReference>
<dbReference type="Proteomes" id="UP000595437">
    <property type="component" value="Chromosome 12"/>
</dbReference>